<evidence type="ECO:0000256" key="1">
    <source>
        <dbReference type="SAM" id="MobiDB-lite"/>
    </source>
</evidence>
<dbReference type="GO" id="GO:0051920">
    <property type="term" value="F:peroxiredoxin activity"/>
    <property type="evidence" value="ECO:0007669"/>
    <property type="project" value="InterPro"/>
</dbReference>
<feature type="region of interest" description="Disordered" evidence="1">
    <location>
        <begin position="1"/>
        <end position="21"/>
    </location>
</feature>
<organism evidence="3 4">
    <name type="scientific">Halioxenophilus aromaticivorans</name>
    <dbReference type="NCBI Taxonomy" id="1306992"/>
    <lineage>
        <taxon>Bacteria</taxon>
        <taxon>Pseudomonadati</taxon>
        <taxon>Pseudomonadota</taxon>
        <taxon>Gammaproteobacteria</taxon>
        <taxon>Alteromonadales</taxon>
        <taxon>Alteromonadaceae</taxon>
        <taxon>Halioxenophilus</taxon>
    </lineage>
</organism>
<comment type="caution">
    <text evidence="3">The sequence shown here is derived from an EMBL/GenBank/DDBJ whole genome shotgun (WGS) entry which is preliminary data.</text>
</comment>
<evidence type="ECO:0000259" key="2">
    <source>
        <dbReference type="Pfam" id="PF02627"/>
    </source>
</evidence>
<dbReference type="AlphaFoldDB" id="A0AAV3U9T2"/>
<reference evidence="4" key="1">
    <citation type="journal article" date="2019" name="Int. J. Syst. Evol. Microbiol.">
        <title>The Global Catalogue of Microorganisms (GCM) 10K type strain sequencing project: providing services to taxonomists for standard genome sequencing and annotation.</title>
        <authorList>
            <consortium name="The Broad Institute Genomics Platform"/>
            <consortium name="The Broad Institute Genome Sequencing Center for Infectious Disease"/>
            <person name="Wu L."/>
            <person name="Ma J."/>
        </authorList>
    </citation>
    <scope>NUCLEOTIDE SEQUENCE [LARGE SCALE GENOMIC DNA]</scope>
    <source>
        <strain evidence="4">JCM 19134</strain>
    </source>
</reference>
<proteinExistence type="predicted"/>
<protein>
    <recommendedName>
        <fullName evidence="2">Carboxymuconolactone decarboxylase-like domain-containing protein</fullName>
    </recommendedName>
</protein>
<dbReference type="Gene3D" id="1.20.1290.10">
    <property type="entry name" value="AhpD-like"/>
    <property type="match status" value="1"/>
</dbReference>
<dbReference type="EMBL" id="BAABLX010000078">
    <property type="protein sequence ID" value="GAA4959645.1"/>
    <property type="molecule type" value="Genomic_DNA"/>
</dbReference>
<feature type="compositionally biased region" description="Polar residues" evidence="1">
    <location>
        <begin position="1"/>
        <end position="13"/>
    </location>
</feature>
<name>A0AAV3U9T2_9ALTE</name>
<dbReference type="RefSeq" id="WP_345427715.1">
    <property type="nucleotide sequence ID" value="NZ_AP031496.1"/>
</dbReference>
<dbReference type="Pfam" id="PF02627">
    <property type="entry name" value="CMD"/>
    <property type="match status" value="1"/>
</dbReference>
<sequence>MAKTQDAQVSAPNNDPDAIAQRHQYILGASPRLPPLPEDQRSPSQQAVLDEISMVVVDGVRKPREDLDSLEILIRHSKLYCAHLEVSKIYLSDGELCVRDRELAILRIGWLSQAPFEWGSHVVIAKRNGVSAQEIEWIIEGSQASAWGERDAALLRAMEELHFDSMVSDPTWATLERSFSDKELIELLILAGQYKTVAYLQNSLRLRIPSHKQGLDAR</sequence>
<feature type="domain" description="Carboxymuconolactone decarboxylase-like" evidence="2">
    <location>
        <begin position="90"/>
        <end position="160"/>
    </location>
</feature>
<accession>A0AAV3U9T2</accession>
<dbReference type="PANTHER" id="PTHR34846:SF5">
    <property type="entry name" value="CARBOXYMUCONOLACTONE DECARBOXYLASE-LIKE DOMAIN-CONTAINING PROTEIN"/>
    <property type="match status" value="1"/>
</dbReference>
<evidence type="ECO:0000313" key="4">
    <source>
        <dbReference type="Proteomes" id="UP001409585"/>
    </source>
</evidence>
<dbReference type="SUPFAM" id="SSF69118">
    <property type="entry name" value="AhpD-like"/>
    <property type="match status" value="1"/>
</dbReference>
<dbReference type="InterPro" id="IPR003779">
    <property type="entry name" value="CMD-like"/>
</dbReference>
<dbReference type="InterPro" id="IPR029032">
    <property type="entry name" value="AhpD-like"/>
</dbReference>
<dbReference type="PANTHER" id="PTHR34846">
    <property type="entry name" value="4-CARBOXYMUCONOLACTONE DECARBOXYLASE FAMILY PROTEIN (AFU_ORTHOLOGUE AFUA_6G11590)"/>
    <property type="match status" value="1"/>
</dbReference>
<dbReference type="Proteomes" id="UP001409585">
    <property type="component" value="Unassembled WGS sequence"/>
</dbReference>
<gene>
    <name evidence="3" type="ORF">GCM10025791_45880</name>
</gene>
<keyword evidence="4" id="KW-1185">Reference proteome</keyword>
<evidence type="ECO:0000313" key="3">
    <source>
        <dbReference type="EMBL" id="GAA4959645.1"/>
    </source>
</evidence>